<dbReference type="Pfam" id="PF00041">
    <property type="entry name" value="fn3"/>
    <property type="match status" value="10"/>
</dbReference>
<evidence type="ECO:0000259" key="9">
    <source>
        <dbReference type="PROSITE" id="PS50055"/>
    </source>
</evidence>
<sequence>WCYVTVVAAENSAGIGPYSKSLYIKTAEAPPGLVTNLTAFAENHTFVVVTWLLPLRINGLITKFAVKAKHARTGQTVRILELDAEDIMTGALPHCNVCLSLSFSLSVSDILSRGTPSPSEVTALTASSPPVTLSAVPPAATWAVPISVGVDQLRPYTAYVFEVSAFTSDGEGQVASTMVRMPESAPEDPPHNLLVWNVTSKSVSVSWDPPTIVTGRFSYVIYLYGPTGFIYENSTWDLRFVYSGLTPYTRYRVAVRAKSAGLLGPEAFTAVLTPAEAPSAVQALQAVAVDSVSVRVSWRSPAQPNGLITQYRLLVLSDNTLLQDITLTGTQVPLYLSGLVCVCVCVWLLHPAPQEVLHSPLTFNLLTARVYVRDKVIDMQAKELSYLVSGLSPFTDYTFTVTAATTIGEGPATRVTEKTREQVPSSVVGVSYQNVSSTSILVSWTLPLNPNGRITHYTLYGLNLHSNRALQRITHNTSILLTGLEKYTGYKLRVAASTAVGESSLSDLDDIFAVTPEDEPDTPPVGLTVVDTSPSTTTLSWSPPERANGVIQQYEVLYENQSYVAVLNSSVPRVTLTGLRPFSYYNVSVRAYTRIGHGNHTSDTLTIVCVSSLVPGSPSYGLSYVSVSSNEVNVTWEHPLVPNGVITHYRYISMRQNADRPSFFQSISPRWRGFHCVCVLVLINDKSVSEPDTPPQFLLARTFSDYEVQLSWEPPKEANSEILYYIVRVWNESSEVWQNVTDTAVVISVDSESRYNASISSWTRLGDGGVLIYISFSTIDTVPFDPPQNVSLVNLTSSSVTMLWQPPTQPNGILLHYTLYYSDNTTVTEQVSFTLDPVSPGEDLSYRLSGLRGGQNYSLWLTSSTLSVSHTNSSSSPTVPSDPVHNLSAQIFSSTAIIVSWDPPMEPNGRPFYLLTLNPPGPPAVNNTITKITNDNVFLFTKLRKYYPYVFTVTPATSAGPAHNHTSLLHVRTDDDIPSSAPVLVSSRNLSSSSVSVVWQRPLETNGEITDYSLTLFGPGGSNTTHTPNTTLTLTLLLPYTAYNLSITAATRKGSGPPLLLMLHTDEAGPMSPPRNLSLYNHTAFSVWLTWEPSLEPNGVVTHYGFRILENNTNTLTYQNSTGPWTEGQLSGIRPHSSYEISVFSYTRVGHGDQYSTPVSFTTNESVSEVVGNLSCSGLGWDSVFLHWEPPANPNGLILYYQVDTRSQAYIHQAYTNHYTVSGLAPDAEFTLTVTAVNSAGPGDQVNCTAYTHPESASLYSLWPSTASTASESQPLRMLGQENTHPGNTHTHWLGVSTHMHTYIQQMYPHNQAVCVYLYLSLLSDPDAPPSDLSVTMSSNSLRIQWQLPDVITGPTSYLVDVLSLDSEGLNQSVVRSPEELRIVVVSNLTAFTRYSVIVTAFTGSLENARRDGQATEPTPRDPPKNVTLQVIPEEVTRVFVTFAPPEEPNGNISSYTVLVYRQGQLEMTINHLNVVKNKNRTLTAVIDGLKGGYNYSIRIAAVNGAGLSPPSSEVRITTGIIAPAKPTQRPQAVLDRGGVAMVTSRSIIVRMPACFYRDDNGPISSIQIIVAESGVMDSRNLTNWKIAFLSRPAPYLTDNGFPNPLCVRDGENHYVIGEEGNCLTEEYSNTLCNGPLKPNTVYVFKFRATNIRGQYTDSDYSEHIRTAVDGLLTRDEQIILGVLLSFFLLLTCSSSNGRIRQRQKEGGTYSPREAEIIETKFKLDQMIAVADLELKEEKLHRPVNKKSFLQHVEDLCANENAKFQEEFAELPKLLHDLATSDADLPWNRSTNRFTNIKPYNNNRVKLLSEPGLPGSDYINASFISGYLCPSEFIATQGPLPGTVADFWRMIWETRTQTIAMLTQCYEKGRIRCHQYWPEDNKPVTVFGDIIITKLTEDVYPDWTVRALKVERHGDYMVVHHFNYTSWPEHGVPESSTTLIQFVRAIRANRHENTTIVVHCSAGVGRTGVFIALDHLIQHVSDHDFVDIYGLVAELRSERMCMVQNLAQYMFLHQSTLDLLNSKGNSQSIWFVNYSALEKMDSLDAMEGDVELEWEETTM</sequence>
<dbReference type="GO" id="GO:0016020">
    <property type="term" value="C:membrane"/>
    <property type="evidence" value="ECO:0007669"/>
    <property type="project" value="UniProtKB-SubCell"/>
</dbReference>
<dbReference type="GO" id="GO:0004725">
    <property type="term" value="F:protein tyrosine phosphatase activity"/>
    <property type="evidence" value="ECO:0007669"/>
    <property type="project" value="InterPro"/>
</dbReference>
<keyword evidence="8" id="KW-0325">Glycoprotein</keyword>
<feature type="domain" description="Fibronectin type-III" evidence="11">
    <location>
        <begin position="423"/>
        <end position="518"/>
    </location>
</feature>
<name>A0A8C7G6R7_ONCKI</name>
<keyword evidence="13" id="KW-1185">Reference proteome</keyword>
<dbReference type="CDD" id="cd14616">
    <property type="entry name" value="R-PTPc-Q"/>
    <property type="match status" value="1"/>
</dbReference>
<dbReference type="PROSITE" id="PS50056">
    <property type="entry name" value="TYR_PHOSPHATASE_2"/>
    <property type="match status" value="1"/>
</dbReference>
<dbReference type="Proteomes" id="UP000694557">
    <property type="component" value="Unassembled WGS sequence"/>
</dbReference>
<keyword evidence="3" id="KW-0732">Signal</keyword>
<evidence type="ECO:0000256" key="5">
    <source>
        <dbReference type="ARBA" id="ARBA00022912"/>
    </source>
</evidence>
<dbReference type="SUPFAM" id="SSF49265">
    <property type="entry name" value="Fibronectin type III"/>
    <property type="match status" value="8"/>
</dbReference>
<comment type="subcellular location">
    <subcellularLocation>
        <location evidence="1">Membrane</location>
        <topology evidence="1">Single-pass membrane protein</topology>
    </subcellularLocation>
</comment>
<keyword evidence="6" id="KW-1133">Transmembrane helix</keyword>
<dbReference type="FunFam" id="2.60.40.10:FF:000478">
    <property type="entry name" value="Protein tyrosine phosphatase, receptor type Q"/>
    <property type="match status" value="1"/>
</dbReference>
<dbReference type="CDD" id="cd00063">
    <property type="entry name" value="FN3"/>
    <property type="match status" value="11"/>
</dbReference>
<reference evidence="12" key="2">
    <citation type="submission" date="2025-09" db="UniProtKB">
        <authorList>
            <consortium name="Ensembl"/>
        </authorList>
    </citation>
    <scope>IDENTIFICATION</scope>
</reference>
<feature type="domain" description="Fibronectin type-III" evidence="11">
    <location>
        <begin position="981"/>
        <end position="1069"/>
    </location>
</feature>
<dbReference type="InterPro" id="IPR013783">
    <property type="entry name" value="Ig-like_fold"/>
</dbReference>
<dbReference type="InterPro" id="IPR003961">
    <property type="entry name" value="FN3_dom"/>
</dbReference>
<feature type="domain" description="Fibronectin type-III" evidence="11">
    <location>
        <begin position="1073"/>
        <end position="1166"/>
    </location>
</feature>
<evidence type="ECO:0000259" key="11">
    <source>
        <dbReference type="PROSITE" id="PS50853"/>
    </source>
</evidence>
<evidence type="ECO:0000256" key="6">
    <source>
        <dbReference type="ARBA" id="ARBA00022989"/>
    </source>
</evidence>
<feature type="domain" description="Fibronectin type-III" evidence="11">
    <location>
        <begin position="786"/>
        <end position="889"/>
    </location>
</feature>
<keyword evidence="5" id="KW-0904">Protein phosphatase</keyword>
<keyword evidence="2" id="KW-0812">Transmembrane</keyword>
<dbReference type="InterPro" id="IPR016130">
    <property type="entry name" value="Tyr_Pase_AS"/>
</dbReference>
<evidence type="ECO:0000256" key="8">
    <source>
        <dbReference type="ARBA" id="ARBA00023180"/>
    </source>
</evidence>
<dbReference type="GeneTree" id="ENSGT00940000167492"/>
<keyword evidence="7" id="KW-0472">Membrane</keyword>
<feature type="domain" description="Fibronectin type-III" evidence="11">
    <location>
        <begin position="189"/>
        <end position="277"/>
    </location>
</feature>
<dbReference type="SUPFAM" id="SSF52799">
    <property type="entry name" value="(Phosphotyrosine protein) phosphatases II"/>
    <property type="match status" value="1"/>
</dbReference>
<keyword evidence="4" id="KW-0378">Hydrolase</keyword>
<evidence type="ECO:0000256" key="7">
    <source>
        <dbReference type="ARBA" id="ARBA00023136"/>
    </source>
</evidence>
<dbReference type="PANTHER" id="PTHR46957">
    <property type="entry name" value="CYTOKINE RECEPTOR"/>
    <property type="match status" value="1"/>
</dbReference>
<feature type="domain" description="Fibronectin type-III" evidence="11">
    <location>
        <begin position="523"/>
        <end position="612"/>
    </location>
</feature>
<feature type="domain" description="Tyrosine specific protein phosphatases" evidence="10">
    <location>
        <begin position="1937"/>
        <end position="2010"/>
    </location>
</feature>
<feature type="domain" description="Fibronectin type-III" evidence="11">
    <location>
        <begin position="1170"/>
        <end position="1256"/>
    </location>
</feature>
<feature type="domain" description="Tyrosine-protein phosphatase" evidence="9">
    <location>
        <begin position="1764"/>
        <end position="2019"/>
    </location>
</feature>
<proteinExistence type="predicted"/>
<dbReference type="Ensembl" id="ENSOKIT00005040935.1">
    <property type="protein sequence ID" value="ENSOKIP00005038795.1"/>
    <property type="gene ID" value="ENSOKIG00005016435.1"/>
</dbReference>
<dbReference type="InterPro" id="IPR000387">
    <property type="entry name" value="Tyr_Pase_dom"/>
</dbReference>
<protein>
    <submittedName>
        <fullName evidence="12">Protein tyrosine phosphatase receptor type Q</fullName>
    </submittedName>
</protein>
<evidence type="ECO:0000256" key="2">
    <source>
        <dbReference type="ARBA" id="ARBA00022692"/>
    </source>
</evidence>
<dbReference type="PANTHER" id="PTHR46957:SF1">
    <property type="entry name" value="PHOSPHATIDYLINOSITOL PHOSPHATASE PTPRQ"/>
    <property type="match status" value="1"/>
</dbReference>
<evidence type="ECO:0000259" key="10">
    <source>
        <dbReference type="PROSITE" id="PS50056"/>
    </source>
</evidence>
<dbReference type="SMART" id="SM00404">
    <property type="entry name" value="PTPc_motif"/>
    <property type="match status" value="1"/>
</dbReference>
<dbReference type="PROSITE" id="PS50055">
    <property type="entry name" value="TYR_PHOSPHATASE_PTP"/>
    <property type="match status" value="1"/>
</dbReference>
<dbReference type="SMART" id="SM00194">
    <property type="entry name" value="PTPc"/>
    <property type="match status" value="1"/>
</dbReference>
<dbReference type="InterPro" id="IPR000242">
    <property type="entry name" value="PTP_cat"/>
</dbReference>
<dbReference type="Gene3D" id="3.90.190.10">
    <property type="entry name" value="Protein tyrosine phosphatase superfamily"/>
    <property type="match status" value="1"/>
</dbReference>
<dbReference type="Pfam" id="PF00102">
    <property type="entry name" value="Y_phosphatase"/>
    <property type="match status" value="1"/>
</dbReference>
<dbReference type="PROSITE" id="PS00383">
    <property type="entry name" value="TYR_PHOSPHATASE_1"/>
    <property type="match status" value="1"/>
</dbReference>
<dbReference type="SMART" id="SM00060">
    <property type="entry name" value="FN3"/>
    <property type="match status" value="14"/>
</dbReference>
<dbReference type="GO" id="GO:0043235">
    <property type="term" value="C:receptor complex"/>
    <property type="evidence" value="ECO:0007669"/>
    <property type="project" value="TreeGrafter"/>
</dbReference>
<evidence type="ECO:0000313" key="12">
    <source>
        <dbReference type="Ensembl" id="ENSOKIP00005038795.1"/>
    </source>
</evidence>
<dbReference type="PROSITE" id="PS50853">
    <property type="entry name" value="FN3"/>
    <property type="match status" value="10"/>
</dbReference>
<feature type="domain" description="Fibronectin type-III" evidence="11">
    <location>
        <begin position="1329"/>
        <end position="1422"/>
    </location>
</feature>
<feature type="domain" description="Fibronectin type-III" evidence="11">
    <location>
        <begin position="1423"/>
        <end position="1522"/>
    </location>
</feature>
<reference evidence="12" key="1">
    <citation type="submission" date="2025-08" db="UniProtKB">
        <authorList>
            <consortium name="Ensembl"/>
        </authorList>
    </citation>
    <scope>IDENTIFICATION</scope>
</reference>
<accession>A0A8C7G6R7</accession>
<dbReference type="PRINTS" id="PR00700">
    <property type="entry name" value="PRTYPHPHTASE"/>
</dbReference>
<dbReference type="FunFam" id="3.90.190.10:FF:000041">
    <property type="entry name" value="phosphatidylinositol phosphatase PTPRQ isoform X1"/>
    <property type="match status" value="1"/>
</dbReference>
<dbReference type="InterPro" id="IPR036116">
    <property type="entry name" value="FN3_sf"/>
</dbReference>
<dbReference type="InterPro" id="IPR003595">
    <property type="entry name" value="Tyr_Pase_cat"/>
</dbReference>
<evidence type="ECO:0000256" key="4">
    <source>
        <dbReference type="ARBA" id="ARBA00022801"/>
    </source>
</evidence>
<feature type="domain" description="Fibronectin type-III" evidence="11">
    <location>
        <begin position="694"/>
        <end position="781"/>
    </location>
</feature>
<dbReference type="InterPro" id="IPR029021">
    <property type="entry name" value="Prot-tyrosine_phosphatase-like"/>
</dbReference>
<evidence type="ECO:0000256" key="3">
    <source>
        <dbReference type="ARBA" id="ARBA00022729"/>
    </source>
</evidence>
<evidence type="ECO:0000313" key="13">
    <source>
        <dbReference type="Proteomes" id="UP000694557"/>
    </source>
</evidence>
<organism evidence="12 13">
    <name type="scientific">Oncorhynchus kisutch</name>
    <name type="common">Coho salmon</name>
    <name type="synonym">Salmo kisutch</name>
    <dbReference type="NCBI Taxonomy" id="8019"/>
    <lineage>
        <taxon>Eukaryota</taxon>
        <taxon>Metazoa</taxon>
        <taxon>Chordata</taxon>
        <taxon>Craniata</taxon>
        <taxon>Vertebrata</taxon>
        <taxon>Euteleostomi</taxon>
        <taxon>Actinopterygii</taxon>
        <taxon>Neopterygii</taxon>
        <taxon>Teleostei</taxon>
        <taxon>Protacanthopterygii</taxon>
        <taxon>Salmoniformes</taxon>
        <taxon>Salmonidae</taxon>
        <taxon>Salmoninae</taxon>
        <taxon>Oncorhynchus</taxon>
    </lineage>
</organism>
<dbReference type="Gene3D" id="2.60.40.10">
    <property type="entry name" value="Immunoglobulins"/>
    <property type="match status" value="14"/>
</dbReference>
<dbReference type="InterPro" id="IPR050713">
    <property type="entry name" value="RTP_Phos/Ushers"/>
</dbReference>
<evidence type="ECO:0000256" key="1">
    <source>
        <dbReference type="ARBA" id="ARBA00004167"/>
    </source>
</evidence>